<feature type="transmembrane region" description="Helical" evidence="1">
    <location>
        <begin position="65"/>
        <end position="86"/>
    </location>
</feature>
<name>A0A6M2EHM0_9ROSI</name>
<reference evidence="2" key="1">
    <citation type="submission" date="2020-03" db="EMBL/GenBank/DDBJ databases">
        <authorList>
            <person name="Zhang R."/>
        </authorList>
    </citation>
    <scope>NUCLEOTIDE SEQUENCE</scope>
</reference>
<proteinExistence type="predicted"/>
<keyword evidence="1" id="KW-1133">Transmembrane helix</keyword>
<evidence type="ECO:0000313" key="2">
    <source>
        <dbReference type="EMBL" id="NUU82885.1"/>
    </source>
</evidence>
<dbReference type="EMBL" id="GILB01002552">
    <property type="protein sequence ID" value="NUU82885.1"/>
    <property type="molecule type" value="Transcribed_RNA"/>
</dbReference>
<accession>A0A6M2EHM0</accession>
<dbReference type="AlphaFoldDB" id="A0A6M2EHM0"/>
<protein>
    <submittedName>
        <fullName evidence="2">Uncharacterized protein</fullName>
    </submittedName>
</protein>
<keyword evidence="1" id="KW-0812">Transmembrane</keyword>
<sequence length="102" mass="11751">MTVVLKELVEILTTLLELPVKLSAFLDMDAKLCCVGMDVFLLSCVPYNSKNSRFQTTYFFWDKTVWLYPLKLWLFFGVICSFWHLMGNSVCCVVDSTIVFSS</sequence>
<organism evidence="2">
    <name type="scientific">Populus davidiana</name>
    <dbReference type="NCBI Taxonomy" id="266767"/>
    <lineage>
        <taxon>Eukaryota</taxon>
        <taxon>Viridiplantae</taxon>
        <taxon>Streptophyta</taxon>
        <taxon>Embryophyta</taxon>
        <taxon>Tracheophyta</taxon>
        <taxon>Spermatophyta</taxon>
        <taxon>Magnoliopsida</taxon>
        <taxon>eudicotyledons</taxon>
        <taxon>Gunneridae</taxon>
        <taxon>Pentapetalae</taxon>
        <taxon>rosids</taxon>
        <taxon>fabids</taxon>
        <taxon>Malpighiales</taxon>
        <taxon>Salicaceae</taxon>
        <taxon>Saliceae</taxon>
        <taxon>Populus</taxon>
    </lineage>
</organism>
<keyword evidence="1" id="KW-0472">Membrane</keyword>
<evidence type="ECO:0000256" key="1">
    <source>
        <dbReference type="SAM" id="Phobius"/>
    </source>
</evidence>